<dbReference type="Proteomes" id="UP001066276">
    <property type="component" value="Chromosome 2_2"/>
</dbReference>
<evidence type="ECO:0000313" key="2">
    <source>
        <dbReference type="Proteomes" id="UP001066276"/>
    </source>
</evidence>
<evidence type="ECO:0000313" key="1">
    <source>
        <dbReference type="EMBL" id="KAJ1191161.1"/>
    </source>
</evidence>
<sequence>MKVSPSVKQRKIGHALKQSRVNPLGKALKAQENLLRGTRRRQTKYLTGLRRSMCRHSFILVSKMKAQGKAPSIYDLVLKQLECYIPEFSTSC</sequence>
<dbReference type="AlphaFoldDB" id="A0AAV7UR54"/>
<organism evidence="1 2">
    <name type="scientific">Pleurodeles waltl</name>
    <name type="common">Iberian ribbed newt</name>
    <dbReference type="NCBI Taxonomy" id="8319"/>
    <lineage>
        <taxon>Eukaryota</taxon>
        <taxon>Metazoa</taxon>
        <taxon>Chordata</taxon>
        <taxon>Craniata</taxon>
        <taxon>Vertebrata</taxon>
        <taxon>Euteleostomi</taxon>
        <taxon>Amphibia</taxon>
        <taxon>Batrachia</taxon>
        <taxon>Caudata</taxon>
        <taxon>Salamandroidea</taxon>
        <taxon>Salamandridae</taxon>
        <taxon>Pleurodelinae</taxon>
        <taxon>Pleurodeles</taxon>
    </lineage>
</organism>
<gene>
    <name evidence="1" type="ORF">NDU88_000477</name>
</gene>
<protein>
    <submittedName>
        <fullName evidence="1">Uncharacterized protein</fullName>
    </submittedName>
</protein>
<keyword evidence="2" id="KW-1185">Reference proteome</keyword>
<proteinExistence type="predicted"/>
<name>A0AAV7UR54_PLEWA</name>
<comment type="caution">
    <text evidence="1">The sequence shown here is derived from an EMBL/GenBank/DDBJ whole genome shotgun (WGS) entry which is preliminary data.</text>
</comment>
<accession>A0AAV7UR54</accession>
<dbReference type="EMBL" id="JANPWB010000004">
    <property type="protein sequence ID" value="KAJ1191161.1"/>
    <property type="molecule type" value="Genomic_DNA"/>
</dbReference>
<reference evidence="1" key="1">
    <citation type="journal article" date="2022" name="bioRxiv">
        <title>Sequencing and chromosome-scale assembly of the giantPleurodeles waltlgenome.</title>
        <authorList>
            <person name="Brown T."/>
            <person name="Elewa A."/>
            <person name="Iarovenko S."/>
            <person name="Subramanian E."/>
            <person name="Araus A.J."/>
            <person name="Petzold A."/>
            <person name="Susuki M."/>
            <person name="Suzuki K.-i.T."/>
            <person name="Hayashi T."/>
            <person name="Toyoda A."/>
            <person name="Oliveira C."/>
            <person name="Osipova E."/>
            <person name="Leigh N.D."/>
            <person name="Simon A."/>
            <person name="Yun M.H."/>
        </authorList>
    </citation>
    <scope>NUCLEOTIDE SEQUENCE</scope>
    <source>
        <strain evidence="1">20211129_DDA</strain>
        <tissue evidence="1">Liver</tissue>
    </source>
</reference>